<name>A0AAV4NZP7_CAEEX</name>
<dbReference type="AlphaFoldDB" id="A0AAV4NZP7"/>
<evidence type="ECO:0000313" key="2">
    <source>
        <dbReference type="Proteomes" id="UP001054945"/>
    </source>
</evidence>
<feature type="non-terminal residue" evidence="1">
    <location>
        <position position="1"/>
    </location>
</feature>
<protein>
    <submittedName>
        <fullName evidence="1">Uncharacterized protein</fullName>
    </submittedName>
</protein>
<organism evidence="1 2">
    <name type="scientific">Caerostris extrusa</name>
    <name type="common">Bark spider</name>
    <name type="synonym">Caerostris bankana</name>
    <dbReference type="NCBI Taxonomy" id="172846"/>
    <lineage>
        <taxon>Eukaryota</taxon>
        <taxon>Metazoa</taxon>
        <taxon>Ecdysozoa</taxon>
        <taxon>Arthropoda</taxon>
        <taxon>Chelicerata</taxon>
        <taxon>Arachnida</taxon>
        <taxon>Araneae</taxon>
        <taxon>Araneomorphae</taxon>
        <taxon>Entelegynae</taxon>
        <taxon>Araneoidea</taxon>
        <taxon>Araneidae</taxon>
        <taxon>Caerostris</taxon>
    </lineage>
</organism>
<evidence type="ECO:0000313" key="1">
    <source>
        <dbReference type="EMBL" id="GIX89775.1"/>
    </source>
</evidence>
<keyword evidence="2" id="KW-1185">Reference proteome</keyword>
<comment type="caution">
    <text evidence="1">The sequence shown here is derived from an EMBL/GenBank/DDBJ whole genome shotgun (WGS) entry which is preliminary data.</text>
</comment>
<dbReference type="EMBL" id="BPLR01003887">
    <property type="protein sequence ID" value="GIX89775.1"/>
    <property type="molecule type" value="Genomic_DNA"/>
</dbReference>
<accession>A0AAV4NZP7</accession>
<gene>
    <name evidence="1" type="ORF">CEXT_503161</name>
</gene>
<reference evidence="1 2" key="1">
    <citation type="submission" date="2021-06" db="EMBL/GenBank/DDBJ databases">
        <title>Caerostris extrusa draft genome.</title>
        <authorList>
            <person name="Kono N."/>
            <person name="Arakawa K."/>
        </authorList>
    </citation>
    <scope>NUCLEOTIDE SEQUENCE [LARGE SCALE GENOMIC DNA]</scope>
</reference>
<proteinExistence type="predicted"/>
<sequence length="88" mass="10291">WLLCLGIAVKRCDMMQEHLCELKGILYNAASCRRCSGQWVQGLKPWWSDRPRQPGKCKLYKMTIEFVTNKSNCSREILPQDGFRINEI</sequence>
<dbReference type="Proteomes" id="UP001054945">
    <property type="component" value="Unassembled WGS sequence"/>
</dbReference>